<keyword evidence="3" id="KW-1185">Reference proteome</keyword>
<accession>A0A9D4UHF5</accession>
<dbReference type="EMBL" id="JABFUD020000016">
    <property type="protein sequence ID" value="KAI5067969.1"/>
    <property type="molecule type" value="Genomic_DNA"/>
</dbReference>
<reference evidence="2" key="1">
    <citation type="submission" date="2021-01" db="EMBL/GenBank/DDBJ databases">
        <title>Adiantum capillus-veneris genome.</title>
        <authorList>
            <person name="Fang Y."/>
            <person name="Liao Q."/>
        </authorList>
    </citation>
    <scope>NUCLEOTIDE SEQUENCE</scope>
    <source>
        <strain evidence="2">H3</strain>
        <tissue evidence="2">Leaf</tissue>
    </source>
</reference>
<dbReference type="Proteomes" id="UP000886520">
    <property type="component" value="Chromosome 16"/>
</dbReference>
<dbReference type="AlphaFoldDB" id="A0A9D4UHF5"/>
<protein>
    <submittedName>
        <fullName evidence="2">Uncharacterized protein</fullName>
    </submittedName>
</protein>
<proteinExistence type="predicted"/>
<feature type="compositionally biased region" description="Gly residues" evidence="1">
    <location>
        <begin position="37"/>
        <end position="47"/>
    </location>
</feature>
<evidence type="ECO:0000313" key="2">
    <source>
        <dbReference type="EMBL" id="KAI5067969.1"/>
    </source>
</evidence>
<sequence>MVTYNRPYLAGLHDSTAHKLPSLATQLCRVSMSGKQSSGGGGKGGGASSAASKGSSGSGGSKSTTPMTGAEATRVQSITAKASGGGMPKSSFASRAQAAPAKNAQKWPHSGYCRELHFF</sequence>
<name>A0A9D4UHF5_ADICA</name>
<feature type="region of interest" description="Disordered" evidence="1">
    <location>
        <begin position="31"/>
        <end position="107"/>
    </location>
</feature>
<organism evidence="2 3">
    <name type="scientific">Adiantum capillus-veneris</name>
    <name type="common">Maidenhair fern</name>
    <dbReference type="NCBI Taxonomy" id="13818"/>
    <lineage>
        <taxon>Eukaryota</taxon>
        <taxon>Viridiplantae</taxon>
        <taxon>Streptophyta</taxon>
        <taxon>Embryophyta</taxon>
        <taxon>Tracheophyta</taxon>
        <taxon>Polypodiopsida</taxon>
        <taxon>Polypodiidae</taxon>
        <taxon>Polypodiales</taxon>
        <taxon>Pteridineae</taxon>
        <taxon>Pteridaceae</taxon>
        <taxon>Vittarioideae</taxon>
        <taxon>Adiantum</taxon>
    </lineage>
</organism>
<gene>
    <name evidence="2" type="ORF">GOP47_0016314</name>
</gene>
<evidence type="ECO:0000256" key="1">
    <source>
        <dbReference type="SAM" id="MobiDB-lite"/>
    </source>
</evidence>
<evidence type="ECO:0000313" key="3">
    <source>
        <dbReference type="Proteomes" id="UP000886520"/>
    </source>
</evidence>
<dbReference type="OrthoDB" id="5988651at2759"/>
<comment type="caution">
    <text evidence="2">The sequence shown here is derived from an EMBL/GenBank/DDBJ whole genome shotgun (WGS) entry which is preliminary data.</text>
</comment>